<reference evidence="14 15" key="1">
    <citation type="submission" date="2016-10" db="EMBL/GenBank/DDBJ databases">
        <authorList>
            <person name="de Groot N.N."/>
        </authorList>
    </citation>
    <scope>NUCLEOTIDE SEQUENCE [LARGE SCALE GENOMIC DNA]</scope>
    <source>
        <strain evidence="14 15">DSM 21001</strain>
    </source>
</reference>
<dbReference type="Proteomes" id="UP000199024">
    <property type="component" value="Unassembled WGS sequence"/>
</dbReference>
<comment type="subcellular location">
    <subcellularLocation>
        <location evidence="1">Endoplasmic reticulum membrane</location>
        <topology evidence="1">Single-pass membrane protein</topology>
    </subcellularLocation>
</comment>
<evidence type="ECO:0000256" key="4">
    <source>
        <dbReference type="ARBA" id="ARBA00012583"/>
    </source>
</evidence>
<evidence type="ECO:0000313" key="14">
    <source>
        <dbReference type="EMBL" id="SFS13227.1"/>
    </source>
</evidence>
<evidence type="ECO:0000256" key="9">
    <source>
        <dbReference type="ARBA" id="ARBA00022968"/>
    </source>
</evidence>
<dbReference type="InterPro" id="IPR001173">
    <property type="entry name" value="Glyco_trans_2-like"/>
</dbReference>
<dbReference type="GO" id="GO:0006487">
    <property type="term" value="P:protein N-linked glycosylation"/>
    <property type="evidence" value="ECO:0007669"/>
    <property type="project" value="TreeGrafter"/>
</dbReference>
<evidence type="ECO:0000256" key="11">
    <source>
        <dbReference type="ARBA" id="ARBA00023136"/>
    </source>
</evidence>
<dbReference type="OrthoDB" id="9810303at2"/>
<evidence type="ECO:0000256" key="10">
    <source>
        <dbReference type="ARBA" id="ARBA00022989"/>
    </source>
</evidence>
<sequence length="262" mass="29859">MSQPRLSIVIPAYNESARIENTLARVMHCVYARNWDAEVMVVNDGSSDDTAAIVERWMLDHPRLRLIQNPGNKGKGFSVRNGLLQAAGEIVMFTDADLSSPIEEAELLIAAIDKGADVAIGSRWLDPAKQTTHQPLYRRFFGRCFNAVTRLAMGLPFKDTQCGFKAFRWPAAQVIFRLQRIERWGFDPEILFIARKLKMKVVEVPVSWGHDERSRISYLKDGMKMLEEILEIRKNYLLGRYDEAIAKKSVPARETFTGKVRS</sequence>
<evidence type="ECO:0000256" key="3">
    <source>
        <dbReference type="ARBA" id="ARBA00006739"/>
    </source>
</evidence>
<dbReference type="PANTHER" id="PTHR10859">
    <property type="entry name" value="GLYCOSYL TRANSFERASE"/>
    <property type="match status" value="1"/>
</dbReference>
<keyword evidence="8" id="KW-0256">Endoplasmic reticulum</keyword>
<evidence type="ECO:0000256" key="6">
    <source>
        <dbReference type="ARBA" id="ARBA00022679"/>
    </source>
</evidence>
<evidence type="ECO:0000313" key="15">
    <source>
        <dbReference type="Proteomes" id="UP000199024"/>
    </source>
</evidence>
<dbReference type="PANTHER" id="PTHR10859:SF91">
    <property type="entry name" value="DOLICHYL-PHOSPHATE BETA-GLUCOSYLTRANSFERASE"/>
    <property type="match status" value="1"/>
</dbReference>
<evidence type="ECO:0000259" key="13">
    <source>
        <dbReference type="Pfam" id="PF00535"/>
    </source>
</evidence>
<comment type="catalytic activity">
    <reaction evidence="12">
        <text>a di-trans,poly-cis-dolichyl phosphate + UDP-alpha-D-glucose = a di-trans,poly-cis-dolichyl beta-D-glucosyl phosphate + UDP</text>
        <dbReference type="Rhea" id="RHEA:15401"/>
        <dbReference type="Rhea" id="RHEA-COMP:19498"/>
        <dbReference type="Rhea" id="RHEA-COMP:19502"/>
        <dbReference type="ChEBI" id="CHEBI:57525"/>
        <dbReference type="ChEBI" id="CHEBI:57683"/>
        <dbReference type="ChEBI" id="CHEBI:58223"/>
        <dbReference type="ChEBI" id="CHEBI:58885"/>
        <dbReference type="EC" id="2.4.1.117"/>
    </reaction>
    <physiologicalReaction direction="left-to-right" evidence="12">
        <dbReference type="Rhea" id="RHEA:15402"/>
    </physiologicalReaction>
</comment>
<comment type="similarity">
    <text evidence="3">Belongs to the glycosyltransferase 2 family.</text>
</comment>
<dbReference type="STRING" id="474950.SAMN05421771_2250"/>
<organism evidence="14 15">
    <name type="scientific">Granulicella pectinivorans</name>
    <dbReference type="NCBI Taxonomy" id="474950"/>
    <lineage>
        <taxon>Bacteria</taxon>
        <taxon>Pseudomonadati</taxon>
        <taxon>Acidobacteriota</taxon>
        <taxon>Terriglobia</taxon>
        <taxon>Terriglobales</taxon>
        <taxon>Acidobacteriaceae</taxon>
        <taxon>Granulicella</taxon>
    </lineage>
</organism>
<keyword evidence="9" id="KW-0735">Signal-anchor</keyword>
<evidence type="ECO:0000256" key="1">
    <source>
        <dbReference type="ARBA" id="ARBA00004389"/>
    </source>
</evidence>
<name>A0A1I6MC87_9BACT</name>
<evidence type="ECO:0000256" key="5">
    <source>
        <dbReference type="ARBA" id="ARBA00022676"/>
    </source>
</evidence>
<keyword evidence="7" id="KW-0812">Transmembrane</keyword>
<dbReference type="EMBL" id="FOZL01000001">
    <property type="protein sequence ID" value="SFS13227.1"/>
    <property type="molecule type" value="Genomic_DNA"/>
</dbReference>
<keyword evidence="11" id="KW-0472">Membrane</keyword>
<dbReference type="SUPFAM" id="SSF53448">
    <property type="entry name" value="Nucleotide-diphospho-sugar transferases"/>
    <property type="match status" value="1"/>
</dbReference>
<dbReference type="CDD" id="cd04188">
    <property type="entry name" value="DPG_synthase"/>
    <property type="match status" value="1"/>
</dbReference>
<proteinExistence type="inferred from homology"/>
<comment type="pathway">
    <text evidence="2">Protein modification; protein glycosylation.</text>
</comment>
<dbReference type="AlphaFoldDB" id="A0A1I6MC87"/>
<keyword evidence="10" id="KW-1133">Transmembrane helix</keyword>
<evidence type="ECO:0000256" key="12">
    <source>
        <dbReference type="ARBA" id="ARBA00045097"/>
    </source>
</evidence>
<keyword evidence="6 14" id="KW-0808">Transferase</keyword>
<keyword evidence="15" id="KW-1185">Reference proteome</keyword>
<gene>
    <name evidence="14" type="ORF">SAMN05421771_2250</name>
</gene>
<dbReference type="InterPro" id="IPR029044">
    <property type="entry name" value="Nucleotide-diphossugar_trans"/>
</dbReference>
<dbReference type="RefSeq" id="WP_089839214.1">
    <property type="nucleotide sequence ID" value="NZ_FOZL01000001.1"/>
</dbReference>
<dbReference type="InterPro" id="IPR035518">
    <property type="entry name" value="DPG_synthase"/>
</dbReference>
<dbReference type="Pfam" id="PF00535">
    <property type="entry name" value="Glycos_transf_2"/>
    <property type="match status" value="1"/>
</dbReference>
<dbReference type="Gene3D" id="3.90.550.10">
    <property type="entry name" value="Spore Coat Polysaccharide Biosynthesis Protein SpsA, Chain A"/>
    <property type="match status" value="1"/>
</dbReference>
<dbReference type="EC" id="2.4.1.117" evidence="4"/>
<evidence type="ECO:0000256" key="8">
    <source>
        <dbReference type="ARBA" id="ARBA00022824"/>
    </source>
</evidence>
<evidence type="ECO:0000256" key="7">
    <source>
        <dbReference type="ARBA" id="ARBA00022692"/>
    </source>
</evidence>
<keyword evidence="5" id="KW-0328">Glycosyltransferase</keyword>
<protein>
    <recommendedName>
        <fullName evidence="4">dolichyl-phosphate beta-glucosyltransferase</fullName>
        <ecNumber evidence="4">2.4.1.117</ecNumber>
    </recommendedName>
</protein>
<evidence type="ECO:0000256" key="2">
    <source>
        <dbReference type="ARBA" id="ARBA00004922"/>
    </source>
</evidence>
<accession>A0A1I6MC87</accession>
<feature type="domain" description="Glycosyltransferase 2-like" evidence="13">
    <location>
        <begin position="7"/>
        <end position="169"/>
    </location>
</feature>
<dbReference type="GO" id="GO:0004581">
    <property type="term" value="F:dolichyl-phosphate beta-glucosyltransferase activity"/>
    <property type="evidence" value="ECO:0007669"/>
    <property type="project" value="UniProtKB-EC"/>
</dbReference>